<feature type="domain" description="RNA-binding S4" evidence="2">
    <location>
        <begin position="127"/>
        <end position="191"/>
    </location>
</feature>
<gene>
    <name evidence="3" type="primary">rluB</name>
    <name evidence="3" type="ORF">SNAT2548_LOCUS27812</name>
</gene>
<dbReference type="SMART" id="SM00363">
    <property type="entry name" value="S4"/>
    <property type="match status" value="1"/>
</dbReference>
<organism evidence="3 4">
    <name type="scientific">Symbiodinium natans</name>
    <dbReference type="NCBI Taxonomy" id="878477"/>
    <lineage>
        <taxon>Eukaryota</taxon>
        <taxon>Sar</taxon>
        <taxon>Alveolata</taxon>
        <taxon>Dinophyceae</taxon>
        <taxon>Suessiales</taxon>
        <taxon>Symbiodiniaceae</taxon>
        <taxon>Symbiodinium</taxon>
    </lineage>
</organism>
<proteinExistence type="predicted"/>
<sequence length="256" mass="28423">MPQKRNNQVKEDILARGRQAEADCKAALCSKMVRASNAIDKPWPKYVSTPGVWGWQKTAENYCVTSHAKILYFHTDTLFGDLVAEDGTFNKLACHCRCALKRTRALHDSLGWEALAFSCGSVFQAALALEKEIASLGVVRRRQLKRIIRSGRVTVDGEVVRSLKAEVGAEAGLAIDGIELDRDPPLLLKYHKPYDVICSMDEKGRQDLSDALPGQRAPWDDEAVDEARLIHGSNRQVQEVKDILASEGLRPEVNSI</sequence>
<evidence type="ECO:0000313" key="3">
    <source>
        <dbReference type="EMBL" id="CAE7496512.1"/>
    </source>
</evidence>
<accession>A0A812SSV6</accession>
<reference evidence="3" key="1">
    <citation type="submission" date="2021-02" db="EMBL/GenBank/DDBJ databases">
        <authorList>
            <person name="Dougan E. K."/>
            <person name="Rhodes N."/>
            <person name="Thang M."/>
            <person name="Chan C."/>
        </authorList>
    </citation>
    <scope>NUCLEOTIDE SEQUENCE</scope>
</reference>
<dbReference type="Gene3D" id="3.10.290.10">
    <property type="entry name" value="RNA-binding S4 domain"/>
    <property type="match status" value="1"/>
</dbReference>
<dbReference type="EMBL" id="CAJNDS010002490">
    <property type="protein sequence ID" value="CAE7496512.1"/>
    <property type="molecule type" value="Genomic_DNA"/>
</dbReference>
<dbReference type="OrthoDB" id="405991at2759"/>
<dbReference type="InterPro" id="IPR002942">
    <property type="entry name" value="S4_RNA-bd"/>
</dbReference>
<dbReference type="CDD" id="cd00165">
    <property type="entry name" value="S4"/>
    <property type="match status" value="1"/>
</dbReference>
<dbReference type="Pfam" id="PF01479">
    <property type="entry name" value="S4"/>
    <property type="match status" value="1"/>
</dbReference>
<evidence type="ECO:0000256" key="1">
    <source>
        <dbReference type="PROSITE-ProRule" id="PRU00182"/>
    </source>
</evidence>
<dbReference type="GO" id="GO:0003723">
    <property type="term" value="F:RNA binding"/>
    <property type="evidence" value="ECO:0007669"/>
    <property type="project" value="UniProtKB-KW"/>
</dbReference>
<keyword evidence="1" id="KW-0694">RNA-binding</keyword>
<name>A0A812SSV6_9DINO</name>
<evidence type="ECO:0000313" key="4">
    <source>
        <dbReference type="Proteomes" id="UP000604046"/>
    </source>
</evidence>
<keyword evidence="4" id="KW-1185">Reference proteome</keyword>
<protein>
    <submittedName>
        <fullName evidence="3">RluB protein</fullName>
    </submittedName>
</protein>
<evidence type="ECO:0000259" key="2">
    <source>
        <dbReference type="SMART" id="SM00363"/>
    </source>
</evidence>
<dbReference type="PROSITE" id="PS50889">
    <property type="entry name" value="S4"/>
    <property type="match status" value="1"/>
</dbReference>
<dbReference type="Proteomes" id="UP000604046">
    <property type="component" value="Unassembled WGS sequence"/>
</dbReference>
<dbReference type="SUPFAM" id="SSF55174">
    <property type="entry name" value="Alpha-L RNA-binding motif"/>
    <property type="match status" value="1"/>
</dbReference>
<dbReference type="InterPro" id="IPR036986">
    <property type="entry name" value="S4_RNA-bd_sf"/>
</dbReference>
<dbReference type="AlphaFoldDB" id="A0A812SSV6"/>
<comment type="caution">
    <text evidence="3">The sequence shown here is derived from an EMBL/GenBank/DDBJ whole genome shotgun (WGS) entry which is preliminary data.</text>
</comment>